<dbReference type="RefSeq" id="WP_013914818.1">
    <property type="nucleotide sequence ID" value="NC_015690.1"/>
</dbReference>
<evidence type="ECO:0000313" key="5">
    <source>
        <dbReference type="Proteomes" id="UP000006620"/>
    </source>
</evidence>
<gene>
    <name evidence="4" type="ordered locus">KNP414_01086</name>
</gene>
<dbReference type="InterPro" id="IPR013974">
    <property type="entry name" value="SAF"/>
</dbReference>
<dbReference type="FunFam" id="2.30.130.110:FF:000003">
    <property type="entry name" value="D-galactarate dehydratase"/>
    <property type="match status" value="1"/>
</dbReference>
<dbReference type="InterPro" id="IPR044144">
    <property type="entry name" value="SAF_UxaA/GarD"/>
</dbReference>
<dbReference type="Proteomes" id="UP000006620">
    <property type="component" value="Chromosome"/>
</dbReference>
<dbReference type="Gene3D" id="2.30.130.110">
    <property type="match status" value="1"/>
</dbReference>
<sequence length="115" mass="11994">MAGQITAGAQALVMDPRDHVATAIRELAAGESITCYRGGEELQVTLLDPVPFGHKVALQDLPQGAEVRKYGEVIGRTTAPIRAGEHVHVHNVEGIRGRGDQAAGTGTTSEGSLNA</sequence>
<feature type="region of interest" description="Disordered" evidence="2">
    <location>
        <begin position="93"/>
        <end position="115"/>
    </location>
</feature>
<evidence type="ECO:0000313" key="4">
    <source>
        <dbReference type="EMBL" id="AEI39654.1"/>
    </source>
</evidence>
<protein>
    <submittedName>
        <fullName evidence="4">UxaA family hydrolase</fullName>
    </submittedName>
</protein>
<dbReference type="GO" id="GO:0016829">
    <property type="term" value="F:lyase activity"/>
    <property type="evidence" value="ECO:0007669"/>
    <property type="project" value="UniProtKB-KW"/>
</dbReference>
<evidence type="ECO:0000256" key="2">
    <source>
        <dbReference type="SAM" id="MobiDB-lite"/>
    </source>
</evidence>
<evidence type="ECO:0000256" key="1">
    <source>
        <dbReference type="ARBA" id="ARBA00023239"/>
    </source>
</evidence>
<dbReference type="GO" id="GO:0016787">
    <property type="term" value="F:hydrolase activity"/>
    <property type="evidence" value="ECO:0007669"/>
    <property type="project" value="UniProtKB-KW"/>
</dbReference>
<dbReference type="PATRIC" id="fig|1036673.3.peg.959"/>
<dbReference type="AlphaFoldDB" id="F8FCT2"/>
<dbReference type="KEGG" id="pms:KNP414_01086"/>
<keyword evidence="4" id="KW-0378">Hydrolase</keyword>
<proteinExistence type="predicted"/>
<reference evidence="4 5" key="2">
    <citation type="journal article" date="2013" name="Genome Announc.">
        <title>Genome Sequence of Growth-Improving Paenibacillus mucilaginosus Strain KNP414.</title>
        <authorList>
            <person name="Lu J.J."/>
            <person name="Wang J.F."/>
            <person name="Hu X.F."/>
        </authorList>
    </citation>
    <scope>NUCLEOTIDE SEQUENCE [LARGE SCALE GENOMIC DNA]</scope>
    <source>
        <strain evidence="4 5">KNP414</strain>
    </source>
</reference>
<dbReference type="PANTHER" id="PTHR30536">
    <property type="entry name" value="ALTRONATE/GALACTARATE DEHYDRATASE"/>
    <property type="match status" value="1"/>
</dbReference>
<accession>F8FCT2</accession>
<name>F8FCT2_PAEMK</name>
<dbReference type="PANTHER" id="PTHR30536:SF5">
    <property type="entry name" value="ALTRONATE DEHYDRATASE"/>
    <property type="match status" value="1"/>
</dbReference>
<dbReference type="Pfam" id="PF08666">
    <property type="entry name" value="SAF"/>
    <property type="match status" value="1"/>
</dbReference>
<evidence type="ECO:0000259" key="3">
    <source>
        <dbReference type="SMART" id="SM00858"/>
    </source>
</evidence>
<dbReference type="SMART" id="SM00858">
    <property type="entry name" value="SAF"/>
    <property type="match status" value="1"/>
</dbReference>
<dbReference type="CDD" id="cd11613">
    <property type="entry name" value="SAF_AH_GD"/>
    <property type="match status" value="1"/>
</dbReference>
<organism evidence="4 5">
    <name type="scientific">Paenibacillus mucilaginosus (strain KNP414)</name>
    <dbReference type="NCBI Taxonomy" id="1036673"/>
    <lineage>
        <taxon>Bacteria</taxon>
        <taxon>Bacillati</taxon>
        <taxon>Bacillota</taxon>
        <taxon>Bacilli</taxon>
        <taxon>Bacillales</taxon>
        <taxon>Paenibacillaceae</taxon>
        <taxon>Paenibacillus</taxon>
    </lineage>
</organism>
<dbReference type="InterPro" id="IPR052172">
    <property type="entry name" value="UxaA_altronate/galactarate_dh"/>
</dbReference>
<feature type="domain" description="SAF" evidence="3">
    <location>
        <begin position="18"/>
        <end position="93"/>
    </location>
</feature>
<dbReference type="HOGENOM" id="CLU_084161_3_0_9"/>
<keyword evidence="1" id="KW-0456">Lyase</keyword>
<feature type="compositionally biased region" description="Polar residues" evidence="2">
    <location>
        <begin position="104"/>
        <end position="115"/>
    </location>
</feature>
<reference evidence="5" key="1">
    <citation type="submission" date="2011-06" db="EMBL/GenBank/DDBJ databases">
        <title>Complete genome sequence of Paenibacillus mucilaginosus KNP414.</title>
        <authorList>
            <person name="Wang J."/>
            <person name="Hu S."/>
            <person name="Hu X."/>
            <person name="Zhang B."/>
            <person name="Dong D."/>
            <person name="Zhang S."/>
            <person name="Zhao K."/>
            <person name="Wu D."/>
        </authorList>
    </citation>
    <scope>NUCLEOTIDE SEQUENCE [LARGE SCALE GENOMIC DNA]</scope>
    <source>
        <strain evidence="5">KNP414</strain>
    </source>
</reference>
<dbReference type="EMBL" id="CP002869">
    <property type="protein sequence ID" value="AEI39654.1"/>
    <property type="molecule type" value="Genomic_DNA"/>
</dbReference>
<dbReference type="GO" id="GO:0019698">
    <property type="term" value="P:D-galacturonate catabolic process"/>
    <property type="evidence" value="ECO:0007669"/>
    <property type="project" value="TreeGrafter"/>
</dbReference>